<gene>
    <name evidence="3" type="ORF">Celaphus_00008703</name>
</gene>
<dbReference type="Proteomes" id="UP000242450">
    <property type="component" value="Chromosome 15"/>
</dbReference>
<dbReference type="SUPFAM" id="SSF63829">
    <property type="entry name" value="Calcium-dependent phosphotriesterase"/>
    <property type="match status" value="1"/>
</dbReference>
<evidence type="ECO:0000313" key="4">
    <source>
        <dbReference type="Proteomes" id="UP000242450"/>
    </source>
</evidence>
<dbReference type="InterPro" id="IPR011042">
    <property type="entry name" value="6-blade_b-propeller_TolB-like"/>
</dbReference>
<proteinExistence type="predicted"/>
<dbReference type="PANTHER" id="PTHR46388:SF2">
    <property type="entry name" value="NHL REPEAT-CONTAINING PROTEIN 2"/>
    <property type="match status" value="1"/>
</dbReference>
<keyword evidence="1" id="KW-0677">Repeat</keyword>
<evidence type="ECO:0000256" key="2">
    <source>
        <dbReference type="PROSITE-ProRule" id="PRU00504"/>
    </source>
</evidence>
<dbReference type="PANTHER" id="PTHR46388">
    <property type="entry name" value="NHL REPEAT-CONTAINING PROTEIN 2"/>
    <property type="match status" value="1"/>
</dbReference>
<name>A0A212CPW0_CEREH</name>
<evidence type="ECO:0000256" key="1">
    <source>
        <dbReference type="ARBA" id="ARBA00022737"/>
    </source>
</evidence>
<dbReference type="OrthoDB" id="273823at2759"/>
<evidence type="ECO:0000313" key="3">
    <source>
        <dbReference type="EMBL" id="OWK08041.1"/>
    </source>
</evidence>
<dbReference type="InterPro" id="IPR001258">
    <property type="entry name" value="NHL_repeat"/>
</dbReference>
<feature type="repeat" description="NHL" evidence="2">
    <location>
        <begin position="148"/>
        <end position="184"/>
    </location>
</feature>
<dbReference type="FunFam" id="2.120.10.30:FF:000086">
    <property type="entry name" value="NHL repeat-containing protein 2"/>
    <property type="match status" value="1"/>
</dbReference>
<dbReference type="EMBL" id="MKHE01000015">
    <property type="protein sequence ID" value="OWK08041.1"/>
    <property type="molecule type" value="Genomic_DNA"/>
</dbReference>
<sequence length="275" mass="29336">MIITVSFHKGSEVQRDNILWIAMAGTHQIWALLLDCGRLPKKNELKEGTCLRFAGSGNEENRNNAYPHKAGFAQPSGLSLASEDPWSCLFVADSESSTVRTVSLKDGAVKHLVGGERDPMIKVVDPKTKNCTTLAGTGNASNIIGSNFTDSTFNEPGGLCVGENGQLLYVADTNNHQIKVLDLETKTVSVFPVFTSENAVVDGPCLAEKPKTLPKLPKSAPGVRLSPVAACPGQTLQFKLRLDLPSGTKLTEGASSCWFLSAEGMTVTFANGNIS</sequence>
<dbReference type="Pfam" id="PF01436">
    <property type="entry name" value="NHL"/>
    <property type="match status" value="1"/>
</dbReference>
<comment type="caution">
    <text evidence="3">The sequence shown here is derived from an EMBL/GenBank/DDBJ whole genome shotgun (WGS) entry which is preliminary data.</text>
</comment>
<dbReference type="AlphaFoldDB" id="A0A212CPW0"/>
<reference evidence="3 4" key="1">
    <citation type="journal article" date="2018" name="Mol. Genet. Genomics">
        <title>The red deer Cervus elaphus genome CerEla1.0: sequencing, annotating, genes, and chromosomes.</title>
        <authorList>
            <person name="Bana N.A."/>
            <person name="Nyiri A."/>
            <person name="Nagy J."/>
            <person name="Frank K."/>
            <person name="Nagy T."/>
            <person name="Steger V."/>
            <person name="Schiller M."/>
            <person name="Lakatos P."/>
            <person name="Sugar L."/>
            <person name="Horn P."/>
            <person name="Barta E."/>
            <person name="Orosz L."/>
        </authorList>
    </citation>
    <scope>NUCLEOTIDE SEQUENCE [LARGE SCALE GENOMIC DNA]</scope>
    <source>
        <strain evidence="3">Hungarian</strain>
    </source>
</reference>
<dbReference type="Gene3D" id="2.120.10.30">
    <property type="entry name" value="TolB, C-terminal domain"/>
    <property type="match status" value="2"/>
</dbReference>
<protein>
    <submittedName>
        <fullName evidence="3">NHLRC2</fullName>
    </submittedName>
</protein>
<organism evidence="3 4">
    <name type="scientific">Cervus elaphus hippelaphus</name>
    <name type="common">European red deer</name>
    <dbReference type="NCBI Taxonomy" id="46360"/>
    <lineage>
        <taxon>Eukaryota</taxon>
        <taxon>Metazoa</taxon>
        <taxon>Chordata</taxon>
        <taxon>Craniata</taxon>
        <taxon>Vertebrata</taxon>
        <taxon>Euteleostomi</taxon>
        <taxon>Mammalia</taxon>
        <taxon>Eutheria</taxon>
        <taxon>Laurasiatheria</taxon>
        <taxon>Artiodactyla</taxon>
        <taxon>Ruminantia</taxon>
        <taxon>Pecora</taxon>
        <taxon>Cervidae</taxon>
        <taxon>Cervinae</taxon>
        <taxon>Cervus</taxon>
    </lineage>
</organism>
<dbReference type="PROSITE" id="PS51125">
    <property type="entry name" value="NHL"/>
    <property type="match status" value="1"/>
</dbReference>
<keyword evidence="4" id="KW-1185">Reference proteome</keyword>
<accession>A0A212CPW0</accession>